<dbReference type="EMBL" id="CAJVCH010334607">
    <property type="protein sequence ID" value="CAG7815062.1"/>
    <property type="molecule type" value="Genomic_DNA"/>
</dbReference>
<gene>
    <name evidence="2" type="ORF">AFUS01_LOCUS25765</name>
</gene>
<name>A0A8J2KER7_9HEXA</name>
<feature type="transmembrane region" description="Helical" evidence="1">
    <location>
        <begin position="142"/>
        <end position="162"/>
    </location>
</feature>
<keyword evidence="1" id="KW-0472">Membrane</keyword>
<feature type="transmembrane region" description="Helical" evidence="1">
    <location>
        <begin position="109"/>
        <end position="130"/>
    </location>
</feature>
<accession>A0A8J2KER7</accession>
<evidence type="ECO:0000313" key="3">
    <source>
        <dbReference type="Proteomes" id="UP000708208"/>
    </source>
</evidence>
<protein>
    <submittedName>
        <fullName evidence="2">Uncharacterized protein</fullName>
    </submittedName>
</protein>
<comment type="caution">
    <text evidence="2">The sequence shown here is derived from an EMBL/GenBank/DDBJ whole genome shotgun (WGS) entry which is preliminary data.</text>
</comment>
<proteinExistence type="predicted"/>
<dbReference type="Proteomes" id="UP000708208">
    <property type="component" value="Unassembled WGS sequence"/>
</dbReference>
<evidence type="ECO:0000256" key="1">
    <source>
        <dbReference type="SAM" id="Phobius"/>
    </source>
</evidence>
<keyword evidence="3" id="KW-1185">Reference proteome</keyword>
<keyword evidence="1" id="KW-0812">Transmembrane</keyword>
<keyword evidence="1" id="KW-1133">Transmembrane helix</keyword>
<reference evidence="2" key="1">
    <citation type="submission" date="2021-06" db="EMBL/GenBank/DDBJ databases">
        <authorList>
            <person name="Hodson N. C."/>
            <person name="Mongue J. A."/>
            <person name="Jaron S. K."/>
        </authorList>
    </citation>
    <scope>NUCLEOTIDE SEQUENCE</scope>
</reference>
<dbReference type="AlphaFoldDB" id="A0A8J2KER7"/>
<evidence type="ECO:0000313" key="2">
    <source>
        <dbReference type="EMBL" id="CAG7815062.1"/>
    </source>
</evidence>
<organism evidence="2 3">
    <name type="scientific">Allacma fusca</name>
    <dbReference type="NCBI Taxonomy" id="39272"/>
    <lineage>
        <taxon>Eukaryota</taxon>
        <taxon>Metazoa</taxon>
        <taxon>Ecdysozoa</taxon>
        <taxon>Arthropoda</taxon>
        <taxon>Hexapoda</taxon>
        <taxon>Collembola</taxon>
        <taxon>Symphypleona</taxon>
        <taxon>Sminthuridae</taxon>
        <taxon>Allacma</taxon>
    </lineage>
</organism>
<sequence length="225" mass="26221">MMYLHDPEQPRYITSLLPQNFRRTVFSRLIWFALESYFVIQAHYMINISYDFVASFTLQTLFWLKHFSALTSEIIAEKEDNLRRLQTLASLYLQLQVLNVNFNKTFAKAFLAPILAYIIVAHALFIYAFVKYSDSMPLPVTTLFGLWGLGLFLVEMVFFLFLGRVHVLSSKLCARWRNSVPMKTRICFNGFRPLGIKCGFMLQKQTAFLYISKVSKLAKNLLLLL</sequence>